<accession>A0A2P2NX15</accession>
<organism evidence="1">
    <name type="scientific">Rhizophora mucronata</name>
    <name type="common">Asiatic mangrove</name>
    <dbReference type="NCBI Taxonomy" id="61149"/>
    <lineage>
        <taxon>Eukaryota</taxon>
        <taxon>Viridiplantae</taxon>
        <taxon>Streptophyta</taxon>
        <taxon>Embryophyta</taxon>
        <taxon>Tracheophyta</taxon>
        <taxon>Spermatophyta</taxon>
        <taxon>Magnoliopsida</taxon>
        <taxon>eudicotyledons</taxon>
        <taxon>Gunneridae</taxon>
        <taxon>Pentapetalae</taxon>
        <taxon>rosids</taxon>
        <taxon>fabids</taxon>
        <taxon>Malpighiales</taxon>
        <taxon>Rhizophoraceae</taxon>
        <taxon>Rhizophora</taxon>
    </lineage>
</organism>
<reference evidence="1" key="1">
    <citation type="submission" date="2018-02" db="EMBL/GenBank/DDBJ databases">
        <title>Rhizophora mucronata_Transcriptome.</title>
        <authorList>
            <person name="Meera S.P."/>
            <person name="Sreeshan A."/>
            <person name="Augustine A."/>
        </authorList>
    </citation>
    <scope>NUCLEOTIDE SEQUENCE</scope>
    <source>
        <tissue evidence="1">Leaf</tissue>
    </source>
</reference>
<sequence length="25" mass="2965">MNNVIESFVLCPNYCRTICMIQPFK</sequence>
<protein>
    <submittedName>
        <fullName evidence="1">Uncharacterized protein</fullName>
    </submittedName>
</protein>
<dbReference type="AlphaFoldDB" id="A0A2P2NX15"/>
<proteinExistence type="predicted"/>
<evidence type="ECO:0000313" key="1">
    <source>
        <dbReference type="EMBL" id="MBX47057.1"/>
    </source>
</evidence>
<dbReference type="EMBL" id="GGEC01066573">
    <property type="protein sequence ID" value="MBX47057.1"/>
    <property type="molecule type" value="Transcribed_RNA"/>
</dbReference>
<name>A0A2P2NX15_RHIMU</name>